<feature type="transmembrane region" description="Helical" evidence="1">
    <location>
        <begin position="49"/>
        <end position="66"/>
    </location>
</feature>
<keyword evidence="1" id="KW-0812">Transmembrane</keyword>
<keyword evidence="3" id="KW-1185">Reference proteome</keyword>
<keyword evidence="1" id="KW-0472">Membrane</keyword>
<accession>A0A1W1I6G9</accession>
<proteinExistence type="predicted"/>
<feature type="transmembrane region" description="Helical" evidence="1">
    <location>
        <begin position="118"/>
        <end position="137"/>
    </location>
</feature>
<dbReference type="RefSeq" id="WP_080886953.1">
    <property type="nucleotide sequence ID" value="NZ_LT828648.1"/>
</dbReference>
<gene>
    <name evidence="2" type="ORF">NSJP_2418</name>
</gene>
<sequence length="351" mass="39426">MKLPRKQAAVVRDAIERWKRDGIIPESQAATLTGTIEVQYFDWRKLAKYSFWIALFSIITSVSAALSDRMLQELFEILFNAPAMLKCACLALAATALYRLGLAKRLQDPEKVYRNEAIFFLGVLATAGAVTQLGVAFDTGSGHYSLLLLLSFILYAVLGVMLESNLIWVFGLAALGGWMGTETGYMSGWGAYYLGMNYPLRFVLFGGLLTGCALASERHPIASRFYRSTLVMGLLYLFIALWILSIFGNHGDMASWERVKQIELFHWSILFGAVAGWAVYYGLRHDDDVTKGFGLTFLGINLYTRYFEFFWDGLHKALFFALLAASFWYIGSKAETIWNLGKEDRSDQAKA</sequence>
<feature type="transmembrane region" description="Helical" evidence="1">
    <location>
        <begin position="313"/>
        <end position="330"/>
    </location>
</feature>
<dbReference type="AlphaFoldDB" id="A0A1W1I6G9"/>
<evidence type="ECO:0008006" key="4">
    <source>
        <dbReference type="Google" id="ProtNLM"/>
    </source>
</evidence>
<evidence type="ECO:0000313" key="2">
    <source>
        <dbReference type="EMBL" id="SLM48590.1"/>
    </source>
</evidence>
<dbReference type="KEGG" id="nja:NSJP_2418"/>
<dbReference type="OrthoDB" id="1120077at2"/>
<reference evidence="2 3" key="1">
    <citation type="submission" date="2017-03" db="EMBL/GenBank/DDBJ databases">
        <authorList>
            <person name="Afonso C.L."/>
            <person name="Miller P.J."/>
            <person name="Scott M.A."/>
            <person name="Spackman E."/>
            <person name="Goraichik I."/>
            <person name="Dimitrov K.M."/>
            <person name="Suarez D.L."/>
            <person name="Swayne D.E."/>
        </authorList>
    </citation>
    <scope>NUCLEOTIDE SEQUENCE [LARGE SCALE GENOMIC DNA]</scope>
    <source>
        <strain evidence="2">Genome sequencing of Nitrospira japonica strain NJ11</strain>
    </source>
</reference>
<dbReference type="Proteomes" id="UP000192042">
    <property type="component" value="Chromosome I"/>
</dbReference>
<feature type="transmembrane region" description="Helical" evidence="1">
    <location>
        <begin position="78"/>
        <end position="98"/>
    </location>
</feature>
<keyword evidence="1" id="KW-1133">Transmembrane helix</keyword>
<name>A0A1W1I6G9_9BACT</name>
<dbReference type="EMBL" id="LT828648">
    <property type="protein sequence ID" value="SLM48590.1"/>
    <property type="molecule type" value="Genomic_DNA"/>
</dbReference>
<evidence type="ECO:0000313" key="3">
    <source>
        <dbReference type="Proteomes" id="UP000192042"/>
    </source>
</evidence>
<protein>
    <recommendedName>
        <fullName evidence="4">DUF2157 domain-containing protein</fullName>
    </recommendedName>
</protein>
<feature type="transmembrane region" description="Helical" evidence="1">
    <location>
        <begin position="264"/>
        <end position="283"/>
    </location>
</feature>
<feature type="transmembrane region" description="Helical" evidence="1">
    <location>
        <begin position="198"/>
        <end position="216"/>
    </location>
</feature>
<organism evidence="2 3">
    <name type="scientific">Nitrospira japonica</name>
    <dbReference type="NCBI Taxonomy" id="1325564"/>
    <lineage>
        <taxon>Bacteria</taxon>
        <taxon>Pseudomonadati</taxon>
        <taxon>Nitrospirota</taxon>
        <taxon>Nitrospiria</taxon>
        <taxon>Nitrospirales</taxon>
        <taxon>Nitrospiraceae</taxon>
        <taxon>Nitrospira</taxon>
    </lineage>
</organism>
<feature type="transmembrane region" description="Helical" evidence="1">
    <location>
        <begin position="225"/>
        <end position="244"/>
    </location>
</feature>
<dbReference type="STRING" id="1325564.NSJP_2418"/>
<evidence type="ECO:0000256" key="1">
    <source>
        <dbReference type="SAM" id="Phobius"/>
    </source>
</evidence>